<dbReference type="EMBL" id="FOKI01000009">
    <property type="protein sequence ID" value="SFB03624.1"/>
    <property type="molecule type" value="Genomic_DNA"/>
</dbReference>
<dbReference type="PANTHER" id="PTHR43852:SF3">
    <property type="entry name" value="NUCLEOTIDYLTRANSFERASE"/>
    <property type="match status" value="1"/>
</dbReference>
<feature type="domain" description="Polymerase beta nucleotidyltransferase" evidence="1">
    <location>
        <begin position="24"/>
        <end position="108"/>
    </location>
</feature>
<dbReference type="Gene3D" id="3.30.460.10">
    <property type="entry name" value="Beta Polymerase, domain 2"/>
    <property type="match status" value="1"/>
</dbReference>
<sequence length="139" mass="16372">MNIAEIKNDIINKLNSEYFFEFIDKFNINSVMLFGSICTEDFNELSDVDIAILGENKLPLDNILDIELFLEELLKRDIDVVDLKSNSLDMFVKINILNTGKVLHTTDENKLFERFCDDINRIYIENADFMYFRRRDVLS</sequence>
<keyword evidence="2" id="KW-0808">Transferase</keyword>
<evidence type="ECO:0000313" key="3">
    <source>
        <dbReference type="Proteomes" id="UP000198619"/>
    </source>
</evidence>
<proteinExistence type="predicted"/>
<dbReference type="STRING" id="84698.SAMN04488528_1009115"/>
<protein>
    <submittedName>
        <fullName evidence="2">Predicted nucleotidyltransferase</fullName>
    </submittedName>
</protein>
<dbReference type="RefSeq" id="WP_090040305.1">
    <property type="nucleotide sequence ID" value="NZ_FOKI01000009.1"/>
</dbReference>
<organism evidence="2 3">
    <name type="scientific">Clostridium frigidicarnis</name>
    <dbReference type="NCBI Taxonomy" id="84698"/>
    <lineage>
        <taxon>Bacteria</taxon>
        <taxon>Bacillati</taxon>
        <taxon>Bacillota</taxon>
        <taxon>Clostridia</taxon>
        <taxon>Eubacteriales</taxon>
        <taxon>Clostridiaceae</taxon>
        <taxon>Clostridium</taxon>
    </lineage>
</organism>
<dbReference type="GO" id="GO:0016740">
    <property type="term" value="F:transferase activity"/>
    <property type="evidence" value="ECO:0007669"/>
    <property type="project" value="UniProtKB-KW"/>
</dbReference>
<dbReference type="PANTHER" id="PTHR43852">
    <property type="entry name" value="NUCLEOTIDYLTRANSFERASE"/>
    <property type="match status" value="1"/>
</dbReference>
<dbReference type="SUPFAM" id="SSF81301">
    <property type="entry name" value="Nucleotidyltransferase"/>
    <property type="match status" value="1"/>
</dbReference>
<name>A0A1I0XRS9_9CLOT</name>
<evidence type="ECO:0000313" key="2">
    <source>
        <dbReference type="EMBL" id="SFB03624.1"/>
    </source>
</evidence>
<dbReference type="Pfam" id="PF18765">
    <property type="entry name" value="Polbeta"/>
    <property type="match status" value="1"/>
</dbReference>
<evidence type="ECO:0000259" key="1">
    <source>
        <dbReference type="Pfam" id="PF18765"/>
    </source>
</evidence>
<dbReference type="OrthoDB" id="1927953at2"/>
<dbReference type="InterPro" id="IPR043519">
    <property type="entry name" value="NT_sf"/>
</dbReference>
<keyword evidence="3" id="KW-1185">Reference proteome</keyword>
<dbReference type="CDD" id="cd05403">
    <property type="entry name" value="NT_KNTase_like"/>
    <property type="match status" value="1"/>
</dbReference>
<gene>
    <name evidence="2" type="ORF">SAMN04488528_1009115</name>
</gene>
<reference evidence="2 3" key="1">
    <citation type="submission" date="2016-10" db="EMBL/GenBank/DDBJ databases">
        <authorList>
            <person name="de Groot N.N."/>
        </authorList>
    </citation>
    <scope>NUCLEOTIDE SEQUENCE [LARGE SCALE GENOMIC DNA]</scope>
    <source>
        <strain evidence="2 3">DSM 12271</strain>
    </source>
</reference>
<dbReference type="AlphaFoldDB" id="A0A1I0XRS9"/>
<dbReference type="InterPro" id="IPR041633">
    <property type="entry name" value="Polbeta"/>
</dbReference>
<dbReference type="NCBIfam" id="NF047752">
    <property type="entry name" value="MntA_antitoxin"/>
    <property type="match status" value="1"/>
</dbReference>
<dbReference type="InterPro" id="IPR052930">
    <property type="entry name" value="TA_antitoxin_MntA"/>
</dbReference>
<accession>A0A1I0XRS9</accession>
<dbReference type="Proteomes" id="UP000198619">
    <property type="component" value="Unassembled WGS sequence"/>
</dbReference>